<dbReference type="AlphaFoldDB" id="A0A3N6UM67"/>
<evidence type="ECO:0000256" key="1">
    <source>
        <dbReference type="SAM" id="MobiDB-lite"/>
    </source>
</evidence>
<proteinExistence type="predicted"/>
<dbReference type="Proteomes" id="UP000279457">
    <property type="component" value="Unassembled WGS sequence"/>
</dbReference>
<protein>
    <submittedName>
        <fullName evidence="2">Uncharacterized protein</fullName>
    </submittedName>
</protein>
<evidence type="ECO:0000313" key="3">
    <source>
        <dbReference type="Proteomes" id="UP000279457"/>
    </source>
</evidence>
<reference evidence="2 3" key="1">
    <citation type="submission" date="2018-10" db="EMBL/GenBank/DDBJ databases">
        <title>Draft genome sequence for the type isolate of Erwinia psidii, agent causal of bacterial blight in guava (Psidium guajava) and wilt and die-back of Eucalyptus spp.</title>
        <authorList>
            <person name="Hermenegildo P.S."/>
            <person name="Santos S.A."/>
            <person name="Guimaraes L.M.S."/>
            <person name="Vidigal P.M.P."/>
            <person name="Pereira I.C."/>
            <person name="Badel J.L."/>
            <person name="Alfenas-Zerbini P."/>
            <person name="Ferreira M.A.S.V."/>
            <person name="Alfenas A.C."/>
        </authorList>
    </citation>
    <scope>NUCLEOTIDE SEQUENCE [LARGE SCALE GENOMIC DNA]</scope>
    <source>
        <strain evidence="2 3">IBSBF 435</strain>
    </source>
</reference>
<accession>A0A3N6UM67</accession>
<keyword evidence="3" id="KW-1185">Reference proteome</keyword>
<feature type="region of interest" description="Disordered" evidence="1">
    <location>
        <begin position="15"/>
        <end position="36"/>
    </location>
</feature>
<comment type="caution">
    <text evidence="2">The sequence shown here is derived from an EMBL/GenBank/DDBJ whole genome shotgun (WGS) entry which is preliminary data.</text>
</comment>
<gene>
    <name evidence="2" type="ORF">EB241_17680</name>
</gene>
<name>A0A3N6UM67_9GAMM</name>
<dbReference type="EMBL" id="RHHM01000015">
    <property type="protein sequence ID" value="RQM37009.1"/>
    <property type="molecule type" value="Genomic_DNA"/>
</dbReference>
<evidence type="ECO:0000313" key="2">
    <source>
        <dbReference type="EMBL" id="RQM37009.1"/>
    </source>
</evidence>
<sequence length="65" mass="7601">MVRCLKLAEQMPDLGAAHANDRSDEKQIQEQDYSPEPELRKTEIYLSITQQNPVKQPTFRWSNLL</sequence>
<organism evidence="2 3">
    <name type="scientific">Erwinia psidii</name>
    <dbReference type="NCBI Taxonomy" id="69224"/>
    <lineage>
        <taxon>Bacteria</taxon>
        <taxon>Pseudomonadati</taxon>
        <taxon>Pseudomonadota</taxon>
        <taxon>Gammaproteobacteria</taxon>
        <taxon>Enterobacterales</taxon>
        <taxon>Erwiniaceae</taxon>
        <taxon>Erwinia</taxon>
    </lineage>
</organism>
<feature type="compositionally biased region" description="Basic and acidic residues" evidence="1">
    <location>
        <begin position="19"/>
        <end position="29"/>
    </location>
</feature>